<accession>A0ABW5BL52</accession>
<evidence type="ECO:0000256" key="6">
    <source>
        <dbReference type="ARBA" id="ARBA00022801"/>
    </source>
</evidence>
<comment type="subunit">
    <text evidence="4 7">Homotetramer.</text>
</comment>
<comment type="caution">
    <text evidence="9">The sequence shown here is derived from an EMBL/GenBank/DDBJ whole genome shotgun (WGS) entry which is preliminary data.</text>
</comment>
<name>A0ABW5BL52_9PROT</name>
<sequence length="115" mass="12678">MGCLTTHVLDTASGTAAAGLRIELFRVGEMAPIRDVITNEDGRVDGPILEKDSFLKGNYELHFHAGDYLRGLGQELPEPAFLDVIVIRFGIAETDQHYHVPLLLSPYGYSTYRGS</sequence>
<dbReference type="InterPro" id="IPR023416">
    <property type="entry name" value="Transthyretin/HIU_hydrolase_d"/>
</dbReference>
<dbReference type="GO" id="GO:0033971">
    <property type="term" value="F:hydroxyisourate hydrolase activity"/>
    <property type="evidence" value="ECO:0007669"/>
    <property type="project" value="UniProtKB-EC"/>
</dbReference>
<keyword evidence="5 7" id="KW-0659">Purine metabolism</keyword>
<comment type="catalytic activity">
    <reaction evidence="1 7">
        <text>5-hydroxyisourate + H2O = 5-hydroxy-2-oxo-4-ureido-2,5-dihydro-1H-imidazole-5-carboxylate + H(+)</text>
        <dbReference type="Rhea" id="RHEA:23736"/>
        <dbReference type="ChEBI" id="CHEBI:15377"/>
        <dbReference type="ChEBI" id="CHEBI:15378"/>
        <dbReference type="ChEBI" id="CHEBI:18072"/>
        <dbReference type="ChEBI" id="CHEBI:58639"/>
        <dbReference type="EC" id="3.5.2.17"/>
    </reaction>
</comment>
<evidence type="ECO:0000259" key="8">
    <source>
        <dbReference type="Pfam" id="PF00576"/>
    </source>
</evidence>
<evidence type="ECO:0000313" key="9">
    <source>
        <dbReference type="EMBL" id="MFD2205415.1"/>
    </source>
</evidence>
<dbReference type="EC" id="3.5.2.17" evidence="7"/>
<dbReference type="InterPro" id="IPR036817">
    <property type="entry name" value="Transthyretin/HIU_hydrolase_sf"/>
</dbReference>
<keyword evidence="6 7" id="KW-0378">Hydrolase</keyword>
<proteinExistence type="inferred from homology"/>
<evidence type="ECO:0000256" key="1">
    <source>
        <dbReference type="ARBA" id="ARBA00001043"/>
    </source>
</evidence>
<comment type="similarity">
    <text evidence="3 7">Belongs to the transthyretin family. 5-hydroxyisourate hydrolase subfamily.</text>
</comment>
<comment type="function">
    <text evidence="2">Catalyzes the hydrolysis of 5-hydroxyisourate (HIU) to 2-oxo-4-hydroxy-4-carboxy-5-ureidoimidazoline (OHCU).</text>
</comment>
<evidence type="ECO:0000313" key="10">
    <source>
        <dbReference type="Proteomes" id="UP001597294"/>
    </source>
</evidence>
<evidence type="ECO:0000256" key="2">
    <source>
        <dbReference type="ARBA" id="ARBA00002704"/>
    </source>
</evidence>
<feature type="domain" description="Transthyretin/hydroxyisourate hydrolase" evidence="8">
    <location>
        <begin position="4"/>
        <end position="114"/>
    </location>
</feature>
<evidence type="ECO:0000256" key="7">
    <source>
        <dbReference type="RuleBase" id="RU361270"/>
    </source>
</evidence>
<dbReference type="Pfam" id="PF00576">
    <property type="entry name" value="Transthyretin"/>
    <property type="match status" value="1"/>
</dbReference>
<reference evidence="10" key="1">
    <citation type="journal article" date="2019" name="Int. J. Syst. Evol. Microbiol.">
        <title>The Global Catalogue of Microorganisms (GCM) 10K type strain sequencing project: providing services to taxonomists for standard genome sequencing and annotation.</title>
        <authorList>
            <consortium name="The Broad Institute Genomics Platform"/>
            <consortium name="The Broad Institute Genome Sequencing Center for Infectious Disease"/>
            <person name="Wu L."/>
            <person name="Ma J."/>
        </authorList>
    </citation>
    <scope>NUCLEOTIDE SEQUENCE [LARGE SCALE GENOMIC DNA]</scope>
    <source>
        <strain evidence="10">CGMCC 4.7192</strain>
    </source>
</reference>
<evidence type="ECO:0000256" key="5">
    <source>
        <dbReference type="ARBA" id="ARBA00022631"/>
    </source>
</evidence>
<dbReference type="InterPro" id="IPR014306">
    <property type="entry name" value="Hydroxyisourate_hydrolase"/>
</dbReference>
<dbReference type="RefSeq" id="WP_380250002.1">
    <property type="nucleotide sequence ID" value="NZ_JBHUII010000004.1"/>
</dbReference>
<dbReference type="Gene3D" id="2.60.40.180">
    <property type="entry name" value="Transthyretin/hydroxyisourate hydrolase domain"/>
    <property type="match status" value="1"/>
</dbReference>
<keyword evidence="10" id="KW-1185">Reference proteome</keyword>
<dbReference type="NCBIfam" id="TIGR02962">
    <property type="entry name" value="hdxy_isourate"/>
    <property type="match status" value="1"/>
</dbReference>
<evidence type="ECO:0000256" key="3">
    <source>
        <dbReference type="ARBA" id="ARBA00009850"/>
    </source>
</evidence>
<dbReference type="SUPFAM" id="SSF49472">
    <property type="entry name" value="Transthyretin (synonym: prealbumin)"/>
    <property type="match status" value="1"/>
</dbReference>
<organism evidence="9 10">
    <name type="scientific">Kiloniella antarctica</name>
    <dbReference type="NCBI Taxonomy" id="1550907"/>
    <lineage>
        <taxon>Bacteria</taxon>
        <taxon>Pseudomonadati</taxon>
        <taxon>Pseudomonadota</taxon>
        <taxon>Alphaproteobacteria</taxon>
        <taxon>Rhodospirillales</taxon>
        <taxon>Kiloniellaceae</taxon>
        <taxon>Kiloniella</taxon>
    </lineage>
</organism>
<protein>
    <recommendedName>
        <fullName evidence="7">5-hydroxyisourate hydrolase</fullName>
        <shortName evidence="7">HIU hydrolase</shortName>
        <shortName evidence="7">HIUHase</shortName>
        <ecNumber evidence="7">3.5.2.17</ecNumber>
    </recommendedName>
</protein>
<dbReference type="Proteomes" id="UP001597294">
    <property type="component" value="Unassembled WGS sequence"/>
</dbReference>
<dbReference type="PANTHER" id="PTHR10395">
    <property type="entry name" value="URICASE AND TRANSTHYRETIN-RELATED"/>
    <property type="match status" value="1"/>
</dbReference>
<dbReference type="PROSITE" id="PS00769">
    <property type="entry name" value="TRANSTHYRETIN_2"/>
    <property type="match status" value="1"/>
</dbReference>
<dbReference type="CDD" id="cd05822">
    <property type="entry name" value="TLP_HIUase"/>
    <property type="match status" value="1"/>
</dbReference>
<gene>
    <name evidence="9" type="primary">uraH</name>
    <name evidence="9" type="ORF">ACFSKO_07330</name>
</gene>
<dbReference type="PANTHER" id="PTHR10395:SF7">
    <property type="entry name" value="5-HYDROXYISOURATE HYDROLASE"/>
    <property type="match status" value="1"/>
</dbReference>
<dbReference type="EMBL" id="JBHUII010000004">
    <property type="protein sequence ID" value="MFD2205415.1"/>
    <property type="molecule type" value="Genomic_DNA"/>
</dbReference>
<dbReference type="InterPro" id="IPR023419">
    <property type="entry name" value="Transthyretin_CS"/>
</dbReference>
<evidence type="ECO:0000256" key="4">
    <source>
        <dbReference type="ARBA" id="ARBA00011881"/>
    </source>
</evidence>